<evidence type="ECO:0000256" key="1">
    <source>
        <dbReference type="ARBA" id="ARBA00004496"/>
    </source>
</evidence>
<organism evidence="8 9">
    <name type="scientific">Carpinus fangiana</name>
    <dbReference type="NCBI Taxonomy" id="176857"/>
    <lineage>
        <taxon>Eukaryota</taxon>
        <taxon>Viridiplantae</taxon>
        <taxon>Streptophyta</taxon>
        <taxon>Embryophyta</taxon>
        <taxon>Tracheophyta</taxon>
        <taxon>Spermatophyta</taxon>
        <taxon>Magnoliopsida</taxon>
        <taxon>eudicotyledons</taxon>
        <taxon>Gunneridae</taxon>
        <taxon>Pentapetalae</taxon>
        <taxon>rosids</taxon>
        <taxon>fabids</taxon>
        <taxon>Fagales</taxon>
        <taxon>Betulaceae</taxon>
        <taxon>Carpinus</taxon>
    </lineage>
</organism>
<dbReference type="Gene3D" id="1.20.5.190">
    <property type="match status" value="5"/>
</dbReference>
<evidence type="ECO:0000313" key="8">
    <source>
        <dbReference type="EMBL" id="KAE7995452.1"/>
    </source>
</evidence>
<evidence type="ECO:0000313" key="9">
    <source>
        <dbReference type="Proteomes" id="UP000327013"/>
    </source>
</evidence>
<evidence type="ECO:0000256" key="5">
    <source>
        <dbReference type="PROSITE-ProRule" id="PRU00259"/>
    </source>
</evidence>
<accession>A0A5N6Q889</accession>
<evidence type="ECO:0000256" key="3">
    <source>
        <dbReference type="ARBA" id="ARBA00022737"/>
    </source>
</evidence>
<dbReference type="PROSITE" id="PS50096">
    <property type="entry name" value="IQ"/>
    <property type="match status" value="7"/>
</dbReference>
<feature type="repeat" description="ARM" evidence="5">
    <location>
        <begin position="1282"/>
        <end position="1329"/>
    </location>
</feature>
<name>A0A5N6Q889_9ROSI</name>
<dbReference type="SMART" id="SM00015">
    <property type="entry name" value="IQ"/>
    <property type="match status" value="11"/>
</dbReference>
<dbReference type="InterPro" id="IPR001715">
    <property type="entry name" value="CH_dom"/>
</dbReference>
<dbReference type="PANTHER" id="PTHR22706:SF1">
    <property type="entry name" value="ASSEMBLY FACTOR FOR SPINDLE MICROTUBULES"/>
    <property type="match status" value="1"/>
</dbReference>
<keyword evidence="9" id="KW-1185">Reference proteome</keyword>
<dbReference type="Pfam" id="PF00307">
    <property type="entry name" value="CH"/>
    <property type="match status" value="1"/>
</dbReference>
<dbReference type="GO" id="GO:0051295">
    <property type="term" value="P:establishment of meiotic spindle localization"/>
    <property type="evidence" value="ECO:0007669"/>
    <property type="project" value="TreeGrafter"/>
</dbReference>
<dbReference type="InterPro" id="IPR027417">
    <property type="entry name" value="P-loop_NTPase"/>
</dbReference>
<dbReference type="SUPFAM" id="SSF47576">
    <property type="entry name" value="Calponin-homology domain, CH-domain"/>
    <property type="match status" value="1"/>
</dbReference>
<dbReference type="InterPro" id="IPR011989">
    <property type="entry name" value="ARM-like"/>
</dbReference>
<dbReference type="OrthoDB" id="2148418at2759"/>
<dbReference type="Pfam" id="PF00514">
    <property type="entry name" value="Arm"/>
    <property type="match status" value="1"/>
</dbReference>
<reference evidence="8 9" key="1">
    <citation type="submission" date="2019-06" db="EMBL/GenBank/DDBJ databases">
        <title>A chromosomal-level reference genome of Carpinus fangiana (Coryloideae, Betulaceae).</title>
        <authorList>
            <person name="Yang X."/>
            <person name="Wang Z."/>
            <person name="Zhang L."/>
            <person name="Hao G."/>
            <person name="Liu J."/>
            <person name="Yang Y."/>
        </authorList>
    </citation>
    <scope>NUCLEOTIDE SEQUENCE [LARGE SCALE GENOMIC DNA]</scope>
    <source>
        <strain evidence="8">Cfa_2016G</strain>
        <tissue evidence="8">Leaf</tissue>
    </source>
</reference>
<evidence type="ECO:0000256" key="6">
    <source>
        <dbReference type="SAM" id="MobiDB-lite"/>
    </source>
</evidence>
<dbReference type="InterPro" id="IPR000048">
    <property type="entry name" value="IQ_motif_EF-hand-BS"/>
</dbReference>
<feature type="region of interest" description="Disordered" evidence="6">
    <location>
        <begin position="25"/>
        <end position="82"/>
    </location>
</feature>
<dbReference type="PROSITE" id="PS50176">
    <property type="entry name" value="ARM_REPEAT"/>
    <property type="match status" value="1"/>
</dbReference>
<dbReference type="Gene3D" id="1.25.10.10">
    <property type="entry name" value="Leucine-rich Repeat Variant"/>
    <property type="match status" value="1"/>
</dbReference>
<dbReference type="SUPFAM" id="SSF52540">
    <property type="entry name" value="P-loop containing nucleoside triphosphate hydrolases"/>
    <property type="match status" value="3"/>
</dbReference>
<dbReference type="InterPro" id="IPR051185">
    <property type="entry name" value="ASPM"/>
</dbReference>
<dbReference type="SUPFAM" id="SSF48371">
    <property type="entry name" value="ARM repeat"/>
    <property type="match status" value="1"/>
</dbReference>
<evidence type="ECO:0000259" key="7">
    <source>
        <dbReference type="PROSITE" id="PS50021"/>
    </source>
</evidence>
<dbReference type="Proteomes" id="UP000327013">
    <property type="component" value="Chromosome 1"/>
</dbReference>
<feature type="compositionally biased region" description="Basic residues" evidence="6">
    <location>
        <begin position="29"/>
        <end position="38"/>
    </location>
</feature>
<dbReference type="GO" id="GO:0007051">
    <property type="term" value="P:spindle organization"/>
    <property type="evidence" value="ECO:0007669"/>
    <property type="project" value="TreeGrafter"/>
</dbReference>
<dbReference type="InterPro" id="IPR036872">
    <property type="entry name" value="CH_dom_sf"/>
</dbReference>
<dbReference type="GO" id="GO:0005737">
    <property type="term" value="C:cytoplasm"/>
    <property type="evidence" value="ECO:0007669"/>
    <property type="project" value="UniProtKB-SubCell"/>
</dbReference>
<gene>
    <name evidence="8" type="ORF">FH972_000241</name>
</gene>
<dbReference type="PANTHER" id="PTHR22706">
    <property type="entry name" value="ASSEMBLY FACTOR FOR SPINDLE MICROTUBULES"/>
    <property type="match status" value="1"/>
</dbReference>
<dbReference type="InterPro" id="IPR000225">
    <property type="entry name" value="Armadillo"/>
</dbReference>
<evidence type="ECO:0000256" key="4">
    <source>
        <dbReference type="ARBA" id="ARBA00022860"/>
    </source>
</evidence>
<keyword evidence="4" id="KW-0112">Calmodulin-binding</keyword>
<dbReference type="Gene3D" id="1.10.418.10">
    <property type="entry name" value="Calponin-like domain"/>
    <property type="match status" value="2"/>
</dbReference>
<proteinExistence type="predicted"/>
<dbReference type="CDD" id="cd23767">
    <property type="entry name" value="IQCD"/>
    <property type="match status" value="1"/>
</dbReference>
<protein>
    <recommendedName>
        <fullName evidence="7">Calponin-homology (CH) domain-containing protein</fullName>
    </recommendedName>
</protein>
<keyword evidence="2" id="KW-0963">Cytoplasm</keyword>
<dbReference type="GO" id="GO:0000922">
    <property type="term" value="C:spindle pole"/>
    <property type="evidence" value="ECO:0007669"/>
    <property type="project" value="TreeGrafter"/>
</dbReference>
<dbReference type="SMART" id="SM00185">
    <property type="entry name" value="ARM"/>
    <property type="match status" value="1"/>
</dbReference>
<dbReference type="PROSITE" id="PS50021">
    <property type="entry name" value="CH"/>
    <property type="match status" value="1"/>
</dbReference>
<evidence type="ECO:0000256" key="2">
    <source>
        <dbReference type="ARBA" id="ARBA00022490"/>
    </source>
</evidence>
<sequence length="1422" mass="161795">MDGEEPPFLSTSPYVSSSSLLKDISNFKTPKRPSHIPKFHSPCPQFFTSSKQTPRASSSLRRHRPSLPQPSSSARPKAAARRLRAFELEQSKSARKAQVKKEQSLKSLTKSLTVWLNFLLQNPGSCGCDLSIAGGSDGGRSTAKGKRDSGPWIGVGVDAAWRSPKRQRDSMWRAAEKNVAEFPNSMFVSLRRSLKDVCSFDDLKQRMRVYLSLGSCKEIFQVMSQVAKNIDEGRLKMKPHCPIVTDFGLKEKATRILMSYNPIWLRIGLYIVFGGDSLLSNGDVNSDQEIAFLKMIIEKQFFSHAGLAKVYAYNKMVEGIYRPGYYESLGNVILKRFLLLALILDKAKSQSSLPLKYGIDGLDGGSPLLFTVQSGIKSSHQVIQDFLSSDIMHGEGNLLAHLLIIGYKVSYKQCPLIEYDFRVTDLFVELQDGVRLCRAIQLLRNDSSILTKIVVPSDTRKKNLANCGIALQCLRQAGVMLSDEDGMMIMEDDVANGDKELTLSLLWNIFVHLQLPLLINKTILFEEISKVHGVNVDKSDSDNLTHLEMLLNWIQAICENYGFKIEKFSSLVDGKAIWCLLDYYFRKELHCSCSLKDFKKTSSKDSIMSATDYPDAVHNFILSQKLTTLLGNFPEVLQISDILEYNGACNEQSVAILLVLLASQLVMKKNMDQLNFHKFLGCDCKSPERKHSCLEQCFVSSEEVHNQETEWRHTEDAVRNRNFKAIQALWQDMAERNYKPVRKPAPPPSPCLSTVKDIISIHRENAAKVIQSHFKRFIERRNFLKMVNAVSLLQIVIRAWLTVRKKSICIKFDTVQVEESSSERWKQSINWERYFIFICDRHSFVKLKRSVLLIQRAVRTWINQRRHGRSIAIRGVPAFDHVNAATVARKSSCGWSAGFESVHGVAKLEKPSNFCEEKGASDLQTKVAVKIQLAWKNFIICRSLRNQHFAATKIQSHFLGWLLRRRFLNQRQATIKIQSSFRMKICWSAYQHYKIATISATLIQSFVRGWIARRGACRCRHLIVAIQRHCRGWLIRKEFLVLIEAVTKIQSAIRCVTCWKAFQCQRHAAIEIQRFIRGHLSRNSLLGASCLRAVISSDCLLKSSRGCFKSIELEIFLCSVLKLQRWWKGVLLLKLRTKSAVVIQSHIRAWLVRRNAAREKHRSVLLLKLRTKSAVIIQSHIRGWLDRRIAASEKHRIIVIQSYWKGYLARKELRGQLLDLRLRVQKSSTNVDDSRRIINRLLAALSELLSVKSVSGILHTCATLDMATEHSQKCCEELVDAGAIPTLLKLIRSVSRSIPDQEVLKHALSTLRNLARHPHLVEALVDSHGSVEIILWEFLRSKEEGFFIASELLKKICSTHKGVEAIRKLPTHLKRLQGLVEELTRKASNEKRNTRGPAARENVERRLREAVQVLKAAANGQV</sequence>
<dbReference type="GO" id="GO:0005516">
    <property type="term" value="F:calmodulin binding"/>
    <property type="evidence" value="ECO:0007669"/>
    <property type="project" value="UniProtKB-KW"/>
</dbReference>
<feature type="domain" description="Calponin-homology (CH)" evidence="7">
    <location>
        <begin position="392"/>
        <end position="514"/>
    </location>
</feature>
<dbReference type="InterPro" id="IPR016024">
    <property type="entry name" value="ARM-type_fold"/>
</dbReference>
<keyword evidence="3" id="KW-0677">Repeat</keyword>
<comment type="subcellular location">
    <subcellularLocation>
        <location evidence="1">Cytoplasm</location>
    </subcellularLocation>
</comment>
<dbReference type="GO" id="GO:0000278">
    <property type="term" value="P:mitotic cell cycle"/>
    <property type="evidence" value="ECO:0007669"/>
    <property type="project" value="TreeGrafter"/>
</dbReference>
<dbReference type="EMBL" id="CM017321">
    <property type="protein sequence ID" value="KAE7995452.1"/>
    <property type="molecule type" value="Genomic_DNA"/>
</dbReference>
<dbReference type="Pfam" id="PF00612">
    <property type="entry name" value="IQ"/>
    <property type="match status" value="8"/>
</dbReference>
<dbReference type="CDD" id="cd21223">
    <property type="entry name" value="CH_ASPM_rpt1"/>
    <property type="match status" value="1"/>
</dbReference>